<reference evidence="3" key="3">
    <citation type="submission" date="2025-09" db="UniProtKB">
        <authorList>
            <consortium name="Ensembl"/>
        </authorList>
    </citation>
    <scope>IDENTIFICATION</scope>
</reference>
<feature type="compositionally biased region" description="Acidic residues" evidence="1">
    <location>
        <begin position="107"/>
        <end position="140"/>
    </location>
</feature>
<dbReference type="Proteomes" id="UP000007875">
    <property type="component" value="Unassembled WGS sequence"/>
</dbReference>
<dbReference type="OMA" id="TIIFVEK"/>
<dbReference type="Ensembl" id="ENSCSAVT00000014824.1">
    <property type="protein sequence ID" value="ENSCSAVP00000014657.1"/>
    <property type="gene ID" value="ENSCSAVG00000008566.1"/>
</dbReference>
<feature type="transmembrane region" description="Helical" evidence="2">
    <location>
        <begin position="48"/>
        <end position="65"/>
    </location>
</feature>
<feature type="region of interest" description="Disordered" evidence="1">
    <location>
        <begin position="104"/>
        <end position="159"/>
    </location>
</feature>
<name>H2ZAP2_CIOSA</name>
<proteinExistence type="predicted"/>
<protein>
    <submittedName>
        <fullName evidence="3">Uncharacterized protein</fullName>
    </submittedName>
</protein>
<reference evidence="4" key="1">
    <citation type="submission" date="2003-08" db="EMBL/GenBank/DDBJ databases">
        <authorList>
            <person name="Birren B."/>
            <person name="Nusbaum C."/>
            <person name="Abebe A."/>
            <person name="Abouelleil A."/>
            <person name="Adekoya E."/>
            <person name="Ait-zahra M."/>
            <person name="Allen N."/>
            <person name="Allen T."/>
            <person name="An P."/>
            <person name="Anderson M."/>
            <person name="Anderson S."/>
            <person name="Arachchi H."/>
            <person name="Armbruster J."/>
            <person name="Bachantsang P."/>
            <person name="Baldwin J."/>
            <person name="Barry A."/>
            <person name="Bayul T."/>
            <person name="Blitshsteyn B."/>
            <person name="Bloom T."/>
            <person name="Blye J."/>
            <person name="Boguslavskiy L."/>
            <person name="Borowsky M."/>
            <person name="Boukhgalter B."/>
            <person name="Brunache A."/>
            <person name="Butler J."/>
            <person name="Calixte N."/>
            <person name="Calvo S."/>
            <person name="Camarata J."/>
            <person name="Campo K."/>
            <person name="Chang J."/>
            <person name="Cheshatsang Y."/>
            <person name="Citroen M."/>
            <person name="Collymore A."/>
            <person name="Considine T."/>
            <person name="Cook A."/>
            <person name="Cooke P."/>
            <person name="Corum B."/>
            <person name="Cuomo C."/>
            <person name="David R."/>
            <person name="Dawoe T."/>
            <person name="Degray S."/>
            <person name="Dodge S."/>
            <person name="Dooley K."/>
            <person name="Dorje P."/>
            <person name="Dorjee K."/>
            <person name="Dorris L."/>
            <person name="Duffey N."/>
            <person name="Dupes A."/>
            <person name="Elkins T."/>
            <person name="Engels R."/>
            <person name="Erickson J."/>
            <person name="Farina A."/>
            <person name="Faro S."/>
            <person name="Ferreira P."/>
            <person name="Fischer H."/>
            <person name="Fitzgerald M."/>
            <person name="Foley K."/>
            <person name="Gage D."/>
            <person name="Galagan J."/>
            <person name="Gearin G."/>
            <person name="Gnerre S."/>
            <person name="Gnirke A."/>
            <person name="Goyette A."/>
            <person name="Graham J."/>
            <person name="Grandbois E."/>
            <person name="Gyaltsen K."/>
            <person name="Hafez N."/>
            <person name="Hagopian D."/>
            <person name="Hagos B."/>
            <person name="Hall J."/>
            <person name="Hatcher B."/>
            <person name="Heller A."/>
            <person name="Higgins H."/>
            <person name="Honan T."/>
            <person name="Horn A."/>
            <person name="Houde N."/>
            <person name="Hughes L."/>
            <person name="Hulme W."/>
            <person name="Husby E."/>
            <person name="Iliev I."/>
            <person name="Jaffe D."/>
            <person name="Jones C."/>
            <person name="Kamal M."/>
            <person name="Kamat A."/>
            <person name="Kamvysselis M."/>
            <person name="Karlsson E."/>
            <person name="Kells C."/>
            <person name="Kieu A."/>
            <person name="Kisner P."/>
            <person name="Kodira C."/>
            <person name="Kulbokas E."/>
            <person name="Labutti K."/>
            <person name="Lama D."/>
            <person name="Landers T."/>
            <person name="Leger J."/>
            <person name="Levine S."/>
            <person name="Lewis D."/>
            <person name="Lewis T."/>
            <person name="Lindblad-toh K."/>
            <person name="Liu X."/>
            <person name="Lokyitsang T."/>
            <person name="Lokyitsang Y."/>
            <person name="Lucien O."/>
            <person name="Lui A."/>
            <person name="Ma L.J."/>
            <person name="Mabbitt R."/>
            <person name="Macdonald J."/>
            <person name="Maclean C."/>
            <person name="Major J."/>
            <person name="Manning J."/>
            <person name="Marabella R."/>
            <person name="Maru K."/>
            <person name="Matthews C."/>
            <person name="Mauceli E."/>
            <person name="Mccarthy M."/>
            <person name="Mcdonough S."/>
            <person name="Mcghee T."/>
            <person name="Meldrim J."/>
            <person name="Meneus L."/>
            <person name="Mesirov J."/>
            <person name="Mihalev A."/>
            <person name="Mihova T."/>
            <person name="Mikkelsen T."/>
            <person name="Mlenga V."/>
            <person name="Moru K."/>
            <person name="Mozes J."/>
            <person name="Mulrain L."/>
            <person name="Munson G."/>
            <person name="Naylor J."/>
            <person name="Newes C."/>
            <person name="Nguyen C."/>
            <person name="Nguyen N."/>
            <person name="Nguyen T."/>
            <person name="Nicol R."/>
            <person name="Nielsen C."/>
            <person name="Nizzari M."/>
            <person name="Norbu C."/>
            <person name="Norbu N."/>
            <person name="O'donnell P."/>
            <person name="Okoawo O."/>
            <person name="O'leary S."/>
            <person name="Omotosho B."/>
            <person name="O'neill K."/>
            <person name="Osman S."/>
            <person name="Parker S."/>
            <person name="Perrin D."/>
            <person name="Phunkhang P."/>
            <person name="Piqani B."/>
            <person name="Purcell S."/>
            <person name="Rachupka T."/>
            <person name="Ramasamy U."/>
            <person name="Rameau R."/>
            <person name="Ray V."/>
            <person name="Raymond C."/>
            <person name="Retta R."/>
            <person name="Richardson S."/>
            <person name="Rise C."/>
            <person name="Rodriguez J."/>
            <person name="Rogers J."/>
            <person name="Rogov P."/>
            <person name="Rutman M."/>
            <person name="Schupbach R."/>
            <person name="Seaman C."/>
            <person name="Settipalli S."/>
            <person name="Sharpe T."/>
            <person name="Sheridan J."/>
            <person name="Sherpa N."/>
            <person name="Shi J."/>
            <person name="Smirnov S."/>
            <person name="Smith C."/>
            <person name="Sougnez C."/>
            <person name="Spencer B."/>
            <person name="Stalker J."/>
            <person name="Stange-thomann N."/>
            <person name="Stavropoulos S."/>
            <person name="Stetson K."/>
            <person name="Stone C."/>
            <person name="Stone S."/>
            <person name="Stubbs M."/>
            <person name="Talamas J."/>
            <person name="Tchuinga P."/>
            <person name="Tenzing P."/>
            <person name="Tesfaye S."/>
            <person name="Theodore J."/>
            <person name="Thoulutsang Y."/>
            <person name="Topham K."/>
            <person name="Towey S."/>
            <person name="Tsamla T."/>
            <person name="Tsomo N."/>
            <person name="Vallee D."/>
            <person name="Vassiliev H."/>
            <person name="Venkataraman V."/>
            <person name="Vinson J."/>
            <person name="Vo A."/>
            <person name="Wade C."/>
            <person name="Wang S."/>
            <person name="Wangchuk T."/>
            <person name="Wangdi T."/>
            <person name="Whittaker C."/>
            <person name="Wilkinson J."/>
            <person name="Wu Y."/>
            <person name="Wyman D."/>
            <person name="Yadav S."/>
            <person name="Yang S."/>
            <person name="Yang X."/>
            <person name="Yeager S."/>
            <person name="Yee E."/>
            <person name="Young G."/>
            <person name="Zainoun J."/>
            <person name="Zembeck L."/>
            <person name="Zimmer A."/>
            <person name="Zody M."/>
            <person name="Lander E."/>
        </authorList>
    </citation>
    <scope>NUCLEOTIDE SEQUENCE [LARGE SCALE GENOMIC DNA]</scope>
</reference>
<keyword evidence="2" id="KW-0472">Membrane</keyword>
<dbReference type="AlphaFoldDB" id="H2ZAP2"/>
<sequence length="159" mass="17918">MFFSRISSAVTRGLATNASRQGFLKSTTQSVGRRFMSRSNADISMTETVMWLVFGGVPFTVFGIYQTAQIKARVEAYDAGEIVPIKTLSNDEWLEFKEKVKERMALLEDEDEDDDDEDEEETAEPEEATSEEEPVSEVADDSNPLQRQSGKDTIIFVEK</sequence>
<keyword evidence="2" id="KW-0812">Transmembrane</keyword>
<keyword evidence="2" id="KW-1133">Transmembrane helix</keyword>
<keyword evidence="4" id="KW-1185">Reference proteome</keyword>
<evidence type="ECO:0000313" key="3">
    <source>
        <dbReference type="Ensembl" id="ENSCSAVP00000014657.1"/>
    </source>
</evidence>
<accession>H2ZAP2</accession>
<dbReference type="InParanoid" id="H2ZAP2"/>
<evidence type="ECO:0000256" key="2">
    <source>
        <dbReference type="SAM" id="Phobius"/>
    </source>
</evidence>
<dbReference type="GeneTree" id="ENSGT00390000006455"/>
<evidence type="ECO:0000256" key="1">
    <source>
        <dbReference type="SAM" id="MobiDB-lite"/>
    </source>
</evidence>
<evidence type="ECO:0000313" key="4">
    <source>
        <dbReference type="Proteomes" id="UP000007875"/>
    </source>
</evidence>
<organism evidence="3 4">
    <name type="scientific">Ciona savignyi</name>
    <name type="common">Pacific transparent sea squirt</name>
    <dbReference type="NCBI Taxonomy" id="51511"/>
    <lineage>
        <taxon>Eukaryota</taxon>
        <taxon>Metazoa</taxon>
        <taxon>Chordata</taxon>
        <taxon>Tunicata</taxon>
        <taxon>Ascidiacea</taxon>
        <taxon>Phlebobranchia</taxon>
        <taxon>Cionidae</taxon>
        <taxon>Ciona</taxon>
    </lineage>
</organism>
<reference evidence="3" key="2">
    <citation type="submission" date="2025-08" db="UniProtKB">
        <authorList>
            <consortium name="Ensembl"/>
        </authorList>
    </citation>
    <scope>IDENTIFICATION</scope>
</reference>